<reference evidence="1 2" key="1">
    <citation type="submission" date="2019-12" db="EMBL/GenBank/DDBJ databases">
        <title>Full genome sequence of a Bacillus safensis strain isolated from commercially available natto in Indonesia.</title>
        <authorList>
            <person name="Yoshida M."/>
            <person name="Uomi M."/>
            <person name="Waturangi D."/>
            <person name="Ekaputri J.J."/>
            <person name="Setiamarga D.H.E."/>
        </authorList>
    </citation>
    <scope>NUCLEOTIDE SEQUENCE [LARGE SCALE GENOMIC DNA]</scope>
    <source>
        <strain evidence="1 2">IDN1</strain>
    </source>
</reference>
<dbReference type="AlphaFoldDB" id="A0A5S9MJJ3"/>
<dbReference type="EMBL" id="AP021906">
    <property type="protein sequence ID" value="BBP93121.1"/>
    <property type="molecule type" value="Genomic_DNA"/>
</dbReference>
<name>A0A5S9MJJ3_BACIA</name>
<sequence>MEQSRAESLIETYKDGMLDKDDKNSFQRGFQLCLIDFGYKIMEK</sequence>
<gene>
    <name evidence="1" type="ORF">BsIDN1_67390</name>
</gene>
<protein>
    <submittedName>
        <fullName evidence="1">Uncharacterized protein</fullName>
    </submittedName>
</protein>
<accession>A0A5S9MJJ3</accession>
<evidence type="ECO:0000313" key="1">
    <source>
        <dbReference type="EMBL" id="BBP93121.1"/>
    </source>
</evidence>
<proteinExistence type="predicted"/>
<evidence type="ECO:0000313" key="2">
    <source>
        <dbReference type="Proteomes" id="UP000464658"/>
    </source>
</evidence>
<organism evidence="1 2">
    <name type="scientific">Bacillus safensis</name>
    <dbReference type="NCBI Taxonomy" id="561879"/>
    <lineage>
        <taxon>Bacteria</taxon>
        <taxon>Bacillati</taxon>
        <taxon>Bacillota</taxon>
        <taxon>Bacilli</taxon>
        <taxon>Bacillales</taxon>
        <taxon>Bacillaceae</taxon>
        <taxon>Bacillus</taxon>
    </lineage>
</organism>
<dbReference type="Proteomes" id="UP000464658">
    <property type="component" value="Chromosome"/>
</dbReference>